<dbReference type="Gene3D" id="1.25.40.10">
    <property type="entry name" value="Tetratricopeptide repeat domain"/>
    <property type="match status" value="1"/>
</dbReference>
<feature type="compositionally biased region" description="Basic and acidic residues" evidence="9">
    <location>
        <begin position="295"/>
        <end position="310"/>
    </location>
</feature>
<dbReference type="PANTHER" id="PTHR46512:SF9">
    <property type="entry name" value="PEPTIDYLPROLYL ISOMERASE"/>
    <property type="match status" value="1"/>
</dbReference>
<dbReference type="Proteomes" id="UP001470230">
    <property type="component" value="Unassembled WGS sequence"/>
</dbReference>
<keyword evidence="3" id="KW-0677">Repeat</keyword>
<dbReference type="Pfam" id="PF00254">
    <property type="entry name" value="FKBP_C"/>
    <property type="match status" value="1"/>
</dbReference>
<proteinExistence type="predicted"/>
<keyword evidence="8" id="KW-0175">Coiled coil</keyword>
<evidence type="ECO:0000313" key="11">
    <source>
        <dbReference type="EMBL" id="KAK8871194.1"/>
    </source>
</evidence>
<evidence type="ECO:0000256" key="6">
    <source>
        <dbReference type="ARBA" id="ARBA00023235"/>
    </source>
</evidence>
<dbReference type="PROSITE" id="PS50059">
    <property type="entry name" value="FKBP_PPIASE"/>
    <property type="match status" value="1"/>
</dbReference>
<keyword evidence="12" id="KW-1185">Reference proteome</keyword>
<evidence type="ECO:0000259" key="10">
    <source>
        <dbReference type="PROSITE" id="PS50059"/>
    </source>
</evidence>
<keyword evidence="5 7" id="KW-0697">Rotamase</keyword>
<dbReference type="SUPFAM" id="SSF48452">
    <property type="entry name" value="TPR-like"/>
    <property type="match status" value="1"/>
</dbReference>
<feature type="region of interest" description="Disordered" evidence="9">
    <location>
        <begin position="273"/>
        <end position="310"/>
    </location>
</feature>
<dbReference type="SMART" id="SM00028">
    <property type="entry name" value="TPR"/>
    <property type="match status" value="3"/>
</dbReference>
<evidence type="ECO:0000256" key="7">
    <source>
        <dbReference type="PROSITE-ProRule" id="PRU00277"/>
    </source>
</evidence>
<dbReference type="InterPro" id="IPR011990">
    <property type="entry name" value="TPR-like_helical_dom_sf"/>
</dbReference>
<evidence type="ECO:0000256" key="4">
    <source>
        <dbReference type="ARBA" id="ARBA00022803"/>
    </source>
</evidence>
<evidence type="ECO:0000256" key="2">
    <source>
        <dbReference type="ARBA" id="ARBA00013194"/>
    </source>
</evidence>
<evidence type="ECO:0000256" key="5">
    <source>
        <dbReference type="ARBA" id="ARBA00023110"/>
    </source>
</evidence>
<organism evidence="11 12">
    <name type="scientific">Tritrichomonas musculus</name>
    <dbReference type="NCBI Taxonomy" id="1915356"/>
    <lineage>
        <taxon>Eukaryota</taxon>
        <taxon>Metamonada</taxon>
        <taxon>Parabasalia</taxon>
        <taxon>Tritrichomonadida</taxon>
        <taxon>Tritrichomonadidae</taxon>
        <taxon>Tritrichomonas</taxon>
    </lineage>
</organism>
<dbReference type="Gene3D" id="3.10.50.40">
    <property type="match status" value="1"/>
</dbReference>
<dbReference type="InterPro" id="IPR001179">
    <property type="entry name" value="PPIase_FKBP_dom"/>
</dbReference>
<dbReference type="EMBL" id="JAPFFF010000014">
    <property type="protein sequence ID" value="KAK8871194.1"/>
    <property type="molecule type" value="Genomic_DNA"/>
</dbReference>
<comment type="catalytic activity">
    <reaction evidence="1 7">
        <text>[protein]-peptidylproline (omega=180) = [protein]-peptidylproline (omega=0)</text>
        <dbReference type="Rhea" id="RHEA:16237"/>
        <dbReference type="Rhea" id="RHEA-COMP:10747"/>
        <dbReference type="Rhea" id="RHEA-COMP:10748"/>
        <dbReference type="ChEBI" id="CHEBI:83833"/>
        <dbReference type="ChEBI" id="CHEBI:83834"/>
        <dbReference type="EC" id="5.2.1.8"/>
    </reaction>
</comment>
<name>A0ABR2J061_9EUKA</name>
<dbReference type="PANTHER" id="PTHR46512">
    <property type="entry name" value="PEPTIDYLPROLYL ISOMERASE"/>
    <property type="match status" value="1"/>
</dbReference>
<dbReference type="SUPFAM" id="SSF54534">
    <property type="entry name" value="FKBP-like"/>
    <property type="match status" value="1"/>
</dbReference>
<keyword evidence="4" id="KW-0802">TPR repeat</keyword>
<dbReference type="InterPro" id="IPR050754">
    <property type="entry name" value="FKBP4/5/8-like"/>
</dbReference>
<accession>A0ABR2J061</accession>
<gene>
    <name evidence="11" type="ORF">M9Y10_009107</name>
</gene>
<dbReference type="InterPro" id="IPR046357">
    <property type="entry name" value="PPIase_dom_sf"/>
</dbReference>
<dbReference type="EC" id="5.2.1.8" evidence="2 7"/>
<evidence type="ECO:0000313" key="12">
    <source>
        <dbReference type="Proteomes" id="UP001470230"/>
    </source>
</evidence>
<evidence type="ECO:0000256" key="3">
    <source>
        <dbReference type="ARBA" id="ARBA00022737"/>
    </source>
</evidence>
<comment type="caution">
    <text evidence="11">The sequence shown here is derived from an EMBL/GenBank/DDBJ whole genome shotgun (WGS) entry which is preliminary data.</text>
</comment>
<evidence type="ECO:0000256" key="1">
    <source>
        <dbReference type="ARBA" id="ARBA00000971"/>
    </source>
</evidence>
<reference evidence="11 12" key="1">
    <citation type="submission" date="2024-04" db="EMBL/GenBank/DDBJ databases">
        <title>Tritrichomonas musculus Genome.</title>
        <authorList>
            <person name="Alves-Ferreira E."/>
            <person name="Grigg M."/>
            <person name="Lorenzi H."/>
            <person name="Galac M."/>
        </authorList>
    </citation>
    <scope>NUCLEOTIDE SEQUENCE [LARGE SCALE GENOMIC DNA]</scope>
    <source>
        <strain evidence="11 12">EAF2021</strain>
    </source>
</reference>
<feature type="domain" description="PPIase FKBP-type" evidence="10">
    <location>
        <begin position="34"/>
        <end position="122"/>
    </location>
</feature>
<keyword evidence="6 7" id="KW-0413">Isomerase</keyword>
<sequence length="310" mass="34235">MTETPAENRINITEDGKVWKTIVTEGTGELAKKGDKVKVHYVGTLESNGEKFDSSRDRDDPFEFTIGQGVIEGWSLGVATMKVGERSIFHIDSQYGYGESGSPPKIPGGATLVFDIELLSIKEGYATKEDAINAANKLSDEARPLFGAGKFEEAISKYTKGLDALSEQWGKDVDEVKTKLHRNLAVAYSKIPNWKESLKNAEEVLKKDANDAKALLRKAEAEINLDNLQSARQAVEKGINITKNSAPFVAMRTKLEAAEKAARKFENELFKKMMKPTTEQPKEAPAAKVETVEQPAEKVETAPNEEKKEE</sequence>
<evidence type="ECO:0000256" key="9">
    <source>
        <dbReference type="SAM" id="MobiDB-lite"/>
    </source>
</evidence>
<evidence type="ECO:0000256" key="8">
    <source>
        <dbReference type="SAM" id="Coils"/>
    </source>
</evidence>
<feature type="coiled-coil region" evidence="8">
    <location>
        <begin position="195"/>
        <end position="268"/>
    </location>
</feature>
<dbReference type="InterPro" id="IPR019734">
    <property type="entry name" value="TPR_rpt"/>
</dbReference>
<protein>
    <recommendedName>
        <fullName evidence="2 7">peptidylprolyl isomerase</fullName>
        <ecNumber evidence="2 7">5.2.1.8</ecNumber>
    </recommendedName>
</protein>